<keyword evidence="6" id="KW-0687">Ribonucleoprotein</keyword>
<evidence type="ECO:0000256" key="4">
    <source>
        <dbReference type="ARBA" id="ARBA00022840"/>
    </source>
</evidence>
<feature type="non-terminal residue" evidence="6">
    <location>
        <position position="147"/>
    </location>
</feature>
<keyword evidence="2" id="KW-0378">Hydrolase</keyword>
<feature type="non-terminal residue" evidence="6">
    <location>
        <position position="1"/>
    </location>
</feature>
<dbReference type="SUPFAM" id="SSF52540">
    <property type="entry name" value="P-loop containing nucleoside triphosphate hydrolases"/>
    <property type="match status" value="1"/>
</dbReference>
<dbReference type="EMBL" id="LXQA010200345">
    <property type="protein sequence ID" value="MCI32973.1"/>
    <property type="molecule type" value="Genomic_DNA"/>
</dbReference>
<evidence type="ECO:0000256" key="1">
    <source>
        <dbReference type="ARBA" id="ARBA00022741"/>
    </source>
</evidence>
<dbReference type="Proteomes" id="UP000265520">
    <property type="component" value="Unassembled WGS sequence"/>
</dbReference>
<sequence length="147" mass="16447">ENSIREEAQRLKDGDMDRDRNTRGVGDRDGESEGRRRMLNLNNLAFEQGGLFMANKKCDLPDGSYRHLKKGYQEIHVPALKAKPIDPNEKLVNISSMPDWAQPAFKGMTQLNRVQSKVYETALFKSDNLLLCAPTGAGKTNVAVLTI</sequence>
<dbReference type="GO" id="GO:0004386">
    <property type="term" value="F:helicase activity"/>
    <property type="evidence" value="ECO:0007669"/>
    <property type="project" value="UniProtKB-KW"/>
</dbReference>
<keyword evidence="3 6" id="KW-0347">Helicase</keyword>
<protein>
    <submittedName>
        <fullName evidence="6">U5 small nuclear ribonucleoprotein 200 kDa helicase-like</fullName>
    </submittedName>
</protein>
<evidence type="ECO:0000256" key="3">
    <source>
        <dbReference type="ARBA" id="ARBA00022806"/>
    </source>
</evidence>
<dbReference type="InterPro" id="IPR027417">
    <property type="entry name" value="P-loop_NTPase"/>
</dbReference>
<keyword evidence="7" id="KW-1185">Reference proteome</keyword>
<dbReference type="InterPro" id="IPR050474">
    <property type="entry name" value="Hel308_SKI2-like"/>
</dbReference>
<dbReference type="AlphaFoldDB" id="A0A392R8Q3"/>
<organism evidence="6 7">
    <name type="scientific">Trifolium medium</name>
    <dbReference type="NCBI Taxonomy" id="97028"/>
    <lineage>
        <taxon>Eukaryota</taxon>
        <taxon>Viridiplantae</taxon>
        <taxon>Streptophyta</taxon>
        <taxon>Embryophyta</taxon>
        <taxon>Tracheophyta</taxon>
        <taxon>Spermatophyta</taxon>
        <taxon>Magnoliopsida</taxon>
        <taxon>eudicotyledons</taxon>
        <taxon>Gunneridae</taxon>
        <taxon>Pentapetalae</taxon>
        <taxon>rosids</taxon>
        <taxon>fabids</taxon>
        <taxon>Fabales</taxon>
        <taxon>Fabaceae</taxon>
        <taxon>Papilionoideae</taxon>
        <taxon>50 kb inversion clade</taxon>
        <taxon>NPAAA clade</taxon>
        <taxon>Hologalegina</taxon>
        <taxon>IRL clade</taxon>
        <taxon>Trifolieae</taxon>
        <taxon>Trifolium</taxon>
    </lineage>
</organism>
<dbReference type="GO" id="GO:0005524">
    <property type="term" value="F:ATP binding"/>
    <property type="evidence" value="ECO:0007669"/>
    <property type="project" value="UniProtKB-KW"/>
</dbReference>
<proteinExistence type="predicted"/>
<reference evidence="6 7" key="1">
    <citation type="journal article" date="2018" name="Front. Plant Sci.">
        <title>Red Clover (Trifolium pratense) and Zigzag Clover (T. medium) - A Picture of Genomic Similarities and Differences.</title>
        <authorList>
            <person name="Dluhosova J."/>
            <person name="Istvanek J."/>
            <person name="Nedelnik J."/>
            <person name="Repkova J."/>
        </authorList>
    </citation>
    <scope>NUCLEOTIDE SEQUENCE [LARGE SCALE GENOMIC DNA]</scope>
    <source>
        <strain evidence="7">cv. 10/8</strain>
        <tissue evidence="6">Leaf</tissue>
    </source>
</reference>
<dbReference type="PANTHER" id="PTHR47961:SF4">
    <property type="entry name" value="ACTIVATING SIGNAL COINTEGRATOR 1 COMPLEX SUBUNIT 3"/>
    <property type="match status" value="1"/>
</dbReference>
<evidence type="ECO:0000313" key="7">
    <source>
        <dbReference type="Proteomes" id="UP000265520"/>
    </source>
</evidence>
<evidence type="ECO:0000256" key="5">
    <source>
        <dbReference type="SAM" id="MobiDB-lite"/>
    </source>
</evidence>
<dbReference type="GO" id="GO:0016787">
    <property type="term" value="F:hydrolase activity"/>
    <property type="evidence" value="ECO:0007669"/>
    <property type="project" value="UniProtKB-KW"/>
</dbReference>
<comment type="caution">
    <text evidence="6">The sequence shown here is derived from an EMBL/GenBank/DDBJ whole genome shotgun (WGS) entry which is preliminary data.</text>
</comment>
<accession>A0A392R8Q3</accession>
<feature type="region of interest" description="Disordered" evidence="5">
    <location>
        <begin position="1"/>
        <end position="34"/>
    </location>
</feature>
<evidence type="ECO:0000256" key="2">
    <source>
        <dbReference type="ARBA" id="ARBA00022801"/>
    </source>
</evidence>
<dbReference type="Gene3D" id="3.40.50.300">
    <property type="entry name" value="P-loop containing nucleotide triphosphate hydrolases"/>
    <property type="match status" value="1"/>
</dbReference>
<dbReference type="PANTHER" id="PTHR47961">
    <property type="entry name" value="DNA POLYMERASE THETA, PUTATIVE (AFU_ORTHOLOGUE AFUA_1G05260)-RELATED"/>
    <property type="match status" value="1"/>
</dbReference>
<dbReference type="GO" id="GO:0005634">
    <property type="term" value="C:nucleus"/>
    <property type="evidence" value="ECO:0007669"/>
    <property type="project" value="TreeGrafter"/>
</dbReference>
<dbReference type="GO" id="GO:1990904">
    <property type="term" value="C:ribonucleoprotein complex"/>
    <property type="evidence" value="ECO:0007669"/>
    <property type="project" value="UniProtKB-KW"/>
</dbReference>
<name>A0A392R8Q3_9FABA</name>
<evidence type="ECO:0000313" key="6">
    <source>
        <dbReference type="EMBL" id="MCI32973.1"/>
    </source>
</evidence>
<keyword evidence="1" id="KW-0547">Nucleotide-binding</keyword>
<keyword evidence="4" id="KW-0067">ATP-binding</keyword>